<dbReference type="Gene3D" id="3.40.50.1400">
    <property type="match status" value="2"/>
</dbReference>
<protein>
    <recommendedName>
        <fullName evidence="3">Cobalamin biosynthesis protein CbiX</fullName>
    </recommendedName>
</protein>
<evidence type="ECO:0008006" key="3">
    <source>
        <dbReference type="Google" id="ProtNLM"/>
    </source>
</evidence>
<dbReference type="Proteomes" id="UP001157961">
    <property type="component" value="Unassembled WGS sequence"/>
</dbReference>
<accession>A0ABY1NDE8</accession>
<dbReference type="EMBL" id="FXTY01000001">
    <property type="protein sequence ID" value="SMP07051.1"/>
    <property type="molecule type" value="Genomic_DNA"/>
</dbReference>
<name>A0ABY1NDE8_9RHOB</name>
<dbReference type="SUPFAM" id="SSF53800">
    <property type="entry name" value="Chelatase"/>
    <property type="match status" value="1"/>
</dbReference>
<reference evidence="1 2" key="1">
    <citation type="submission" date="2017-05" db="EMBL/GenBank/DDBJ databases">
        <authorList>
            <person name="Varghese N."/>
            <person name="Submissions S."/>
        </authorList>
    </citation>
    <scope>NUCLEOTIDE SEQUENCE [LARGE SCALE GENOMIC DNA]</scope>
    <source>
        <strain evidence="1 2">DSM 29734</strain>
    </source>
</reference>
<comment type="caution">
    <text evidence="1">The sequence shown here is derived from an EMBL/GenBank/DDBJ whole genome shotgun (WGS) entry which is preliminary data.</text>
</comment>
<dbReference type="RefSeq" id="WP_283424561.1">
    <property type="nucleotide sequence ID" value="NZ_FXTY01000001.1"/>
</dbReference>
<gene>
    <name evidence="1" type="ORF">SAMN06265373_101719</name>
</gene>
<dbReference type="CDD" id="cd03416">
    <property type="entry name" value="CbiX_SirB_N"/>
    <property type="match status" value="1"/>
</dbReference>
<sequence>MSQLDALIVAHGQPSAPDEAEGALASFLAEIESHGTDCTLGAATLAAPGKLERQLEKLRPGGLIYPLFMSDGWFVKTNLAKRLGKAPVKVMTPFGMDAELISLTANALRGTAGFGKGPLLLVAHGSASGRKAPAQVPLDFGKRLSDALAGYPVHVGFIEQEPLISDVARSVPDAGLCLPFFAMEGDHVQTDVQDALKSAGFVGELLPAISRLTGISQRIAESIQAELGGFSQNSAA</sequence>
<keyword evidence="2" id="KW-1185">Reference proteome</keyword>
<organism evidence="1 2">
    <name type="scientific">Shimia sagamensis</name>
    <dbReference type="NCBI Taxonomy" id="1566352"/>
    <lineage>
        <taxon>Bacteria</taxon>
        <taxon>Pseudomonadati</taxon>
        <taxon>Pseudomonadota</taxon>
        <taxon>Alphaproteobacteria</taxon>
        <taxon>Rhodobacterales</taxon>
        <taxon>Roseobacteraceae</taxon>
    </lineage>
</organism>
<evidence type="ECO:0000313" key="1">
    <source>
        <dbReference type="EMBL" id="SMP07051.1"/>
    </source>
</evidence>
<proteinExistence type="predicted"/>
<evidence type="ECO:0000313" key="2">
    <source>
        <dbReference type="Proteomes" id="UP001157961"/>
    </source>
</evidence>